<dbReference type="EMBL" id="CP044427">
    <property type="protein sequence ID" value="QFG69568.1"/>
    <property type="molecule type" value="Genomic_DNA"/>
</dbReference>
<accession>A0A5J6V6Y9</accession>
<sequence length="135" mass="14725">MTRFAIDAPVALRLVHAGGTLTSDHQLVGPGALRSEVLALLYRQVRTGELPTTDALSLLDKVATTKMRLLADRVSRRVAWQVAADLDLWDTRLAEYVAVAKLQADVLITEDLELTRVANGHVRIAGWEELAAALS</sequence>
<evidence type="ECO:0008006" key="3">
    <source>
        <dbReference type="Google" id="ProtNLM"/>
    </source>
</evidence>
<dbReference type="AlphaFoldDB" id="A0A5J6V6Y9"/>
<evidence type="ECO:0000313" key="1">
    <source>
        <dbReference type="EMBL" id="QFG69568.1"/>
    </source>
</evidence>
<name>A0A5J6V6Y9_9MICO</name>
<gene>
    <name evidence="1" type="ORF">FY030_13430</name>
</gene>
<evidence type="ECO:0000313" key="2">
    <source>
        <dbReference type="Proteomes" id="UP000326546"/>
    </source>
</evidence>
<dbReference type="KEGG" id="serw:FY030_13430"/>
<reference evidence="1 2" key="1">
    <citation type="submission" date="2019-09" db="EMBL/GenBank/DDBJ databases">
        <title>Serinicoccus pratensis sp. nov., isolated from meadow soil.</title>
        <authorList>
            <person name="Zhang W."/>
        </authorList>
    </citation>
    <scope>NUCLEOTIDE SEQUENCE [LARGE SCALE GENOMIC DNA]</scope>
    <source>
        <strain evidence="1 2">W204</strain>
    </source>
</reference>
<organism evidence="1 2">
    <name type="scientific">Ornithinimicrobium pratense</name>
    <dbReference type="NCBI Taxonomy" id="2593973"/>
    <lineage>
        <taxon>Bacteria</taxon>
        <taxon>Bacillati</taxon>
        <taxon>Actinomycetota</taxon>
        <taxon>Actinomycetes</taxon>
        <taxon>Micrococcales</taxon>
        <taxon>Ornithinimicrobiaceae</taxon>
        <taxon>Ornithinimicrobium</taxon>
    </lineage>
</organism>
<dbReference type="OrthoDB" id="8370557at2"/>
<keyword evidence="2" id="KW-1185">Reference proteome</keyword>
<proteinExistence type="predicted"/>
<dbReference type="Gene3D" id="3.40.50.1010">
    <property type="entry name" value="5'-nuclease"/>
    <property type="match status" value="1"/>
</dbReference>
<dbReference type="RefSeq" id="WP_158061988.1">
    <property type="nucleotide sequence ID" value="NZ_CP044427.1"/>
</dbReference>
<protein>
    <recommendedName>
        <fullName evidence="3">Type II toxin-antitoxin system VapC family toxin</fullName>
    </recommendedName>
</protein>
<dbReference type="Proteomes" id="UP000326546">
    <property type="component" value="Chromosome"/>
</dbReference>